<feature type="region of interest" description="Disordered" evidence="1">
    <location>
        <begin position="1"/>
        <end position="25"/>
    </location>
</feature>
<reference evidence="2" key="1">
    <citation type="submission" date="2022-10" db="EMBL/GenBank/DDBJ databases">
        <title>The complete genomes of actinobacterial strains from the NBC collection.</title>
        <authorList>
            <person name="Joergensen T.S."/>
            <person name="Alvarez Arevalo M."/>
            <person name="Sterndorff E.B."/>
            <person name="Faurdal D."/>
            <person name="Vuksanovic O."/>
            <person name="Mourched A.-S."/>
            <person name="Charusanti P."/>
            <person name="Shaw S."/>
            <person name="Blin K."/>
            <person name="Weber T."/>
        </authorList>
    </citation>
    <scope>NUCLEOTIDE SEQUENCE</scope>
    <source>
        <strain evidence="2">NBC_00119</strain>
    </source>
</reference>
<dbReference type="AlphaFoldDB" id="A0AAU1U3T3"/>
<evidence type="ECO:0000313" key="2">
    <source>
        <dbReference type="EMBL" id="WTS11401.1"/>
    </source>
</evidence>
<gene>
    <name evidence="2" type="ORF">OHU69_10180</name>
</gene>
<organism evidence="2">
    <name type="scientific">Streptomyces sp. NBC_00119</name>
    <dbReference type="NCBI Taxonomy" id="2975659"/>
    <lineage>
        <taxon>Bacteria</taxon>
        <taxon>Bacillati</taxon>
        <taxon>Actinomycetota</taxon>
        <taxon>Actinomycetes</taxon>
        <taxon>Kitasatosporales</taxon>
        <taxon>Streptomycetaceae</taxon>
        <taxon>Streptomyces</taxon>
    </lineage>
</organism>
<sequence length="59" mass="6104">MAPPRTATPTSSARPPPGSGNDHARHAVTARLAELPCHSVRLGHDLAANADFLAKHLSG</sequence>
<name>A0AAU1U3T3_9ACTN</name>
<feature type="compositionally biased region" description="Low complexity" evidence="1">
    <location>
        <begin position="1"/>
        <end position="13"/>
    </location>
</feature>
<proteinExistence type="predicted"/>
<protein>
    <submittedName>
        <fullName evidence="2">Uncharacterized protein</fullName>
    </submittedName>
</protein>
<dbReference type="EMBL" id="CP108195">
    <property type="protein sequence ID" value="WTS11401.1"/>
    <property type="molecule type" value="Genomic_DNA"/>
</dbReference>
<accession>A0AAU1U3T3</accession>
<evidence type="ECO:0000256" key="1">
    <source>
        <dbReference type="SAM" id="MobiDB-lite"/>
    </source>
</evidence>